<accession>A0A2P2E1K5</accession>
<reference evidence="1 2" key="1">
    <citation type="submission" date="2018-02" db="EMBL/GenBank/DDBJ databases">
        <title>Novel Leptospira species isolated from soil and water in Japan.</title>
        <authorList>
            <person name="Nakao R."/>
            <person name="Masuzawa T."/>
        </authorList>
    </citation>
    <scope>NUCLEOTIDE SEQUENCE [LARGE SCALE GENOMIC DNA]</scope>
    <source>
        <strain evidence="1 2">YH101</strain>
    </source>
</reference>
<dbReference type="PROSITE" id="PS51257">
    <property type="entry name" value="PROKAR_LIPOPROTEIN"/>
    <property type="match status" value="1"/>
</dbReference>
<dbReference type="EMBL" id="BFBB01000007">
    <property type="protein sequence ID" value="GBF50744.1"/>
    <property type="molecule type" value="Genomic_DNA"/>
</dbReference>
<protein>
    <submittedName>
        <fullName evidence="1">Amino acid adenylation domain</fullName>
    </submittedName>
</protein>
<comment type="caution">
    <text evidence="1">The sequence shown here is derived from an EMBL/GenBank/DDBJ whole genome shotgun (WGS) entry which is preliminary data.</text>
</comment>
<dbReference type="RefSeq" id="WP_108976747.1">
    <property type="nucleotide sequence ID" value="NZ_BFBB01000007.1"/>
</dbReference>
<sequence>MRFFGFQFLICAVTVGLSACWFPELVPDRDCALPCKYYTQRLKVLALQEEYDLKLRIWEYHLGMILQGR</sequence>
<evidence type="ECO:0000313" key="2">
    <source>
        <dbReference type="Proteomes" id="UP000245133"/>
    </source>
</evidence>
<keyword evidence="2" id="KW-1185">Reference proteome</keyword>
<gene>
    <name evidence="1" type="ORF">LPTSP4_22710</name>
</gene>
<name>A0A2P2E1K5_9LEPT</name>
<organism evidence="1 2">
    <name type="scientific">Leptospira ryugenii</name>
    <dbReference type="NCBI Taxonomy" id="1917863"/>
    <lineage>
        <taxon>Bacteria</taxon>
        <taxon>Pseudomonadati</taxon>
        <taxon>Spirochaetota</taxon>
        <taxon>Spirochaetia</taxon>
        <taxon>Leptospirales</taxon>
        <taxon>Leptospiraceae</taxon>
        <taxon>Leptospira</taxon>
    </lineage>
</organism>
<dbReference type="AlphaFoldDB" id="A0A2P2E1K5"/>
<dbReference type="Proteomes" id="UP000245133">
    <property type="component" value="Unassembled WGS sequence"/>
</dbReference>
<proteinExistence type="predicted"/>
<evidence type="ECO:0000313" key="1">
    <source>
        <dbReference type="EMBL" id="GBF50744.1"/>
    </source>
</evidence>